<dbReference type="GO" id="GO:0004518">
    <property type="term" value="F:nuclease activity"/>
    <property type="evidence" value="ECO:0007669"/>
    <property type="project" value="UniProtKB-KW"/>
</dbReference>
<evidence type="ECO:0000259" key="8">
    <source>
        <dbReference type="Pfam" id="PF13359"/>
    </source>
</evidence>
<dbReference type="AlphaFoldDB" id="A0A915DBX8"/>
<dbReference type="PANTHER" id="PTHR22930">
    <property type="match status" value="1"/>
</dbReference>
<evidence type="ECO:0000256" key="6">
    <source>
        <dbReference type="ARBA" id="ARBA00022801"/>
    </source>
</evidence>
<keyword evidence="7" id="KW-0539">Nucleus</keyword>
<organism evidence="9 10">
    <name type="scientific">Ditylenchus dipsaci</name>
    <dbReference type="NCBI Taxonomy" id="166011"/>
    <lineage>
        <taxon>Eukaryota</taxon>
        <taxon>Metazoa</taxon>
        <taxon>Ecdysozoa</taxon>
        <taxon>Nematoda</taxon>
        <taxon>Chromadorea</taxon>
        <taxon>Rhabditida</taxon>
        <taxon>Tylenchina</taxon>
        <taxon>Tylenchomorpha</taxon>
        <taxon>Sphaerularioidea</taxon>
        <taxon>Anguinidae</taxon>
        <taxon>Anguininae</taxon>
        <taxon>Ditylenchus</taxon>
    </lineage>
</organism>
<proteinExistence type="inferred from homology"/>
<keyword evidence="5" id="KW-0479">Metal-binding</keyword>
<name>A0A915DBX8_9BILA</name>
<dbReference type="GO" id="GO:0046872">
    <property type="term" value="F:metal ion binding"/>
    <property type="evidence" value="ECO:0007669"/>
    <property type="project" value="UniProtKB-KW"/>
</dbReference>
<evidence type="ECO:0000313" key="10">
    <source>
        <dbReference type="WBParaSite" id="jg18251"/>
    </source>
</evidence>
<feature type="domain" description="DDE Tnp4" evidence="8">
    <location>
        <begin position="128"/>
        <end position="265"/>
    </location>
</feature>
<comment type="cofactor">
    <cofactor evidence="1">
        <name>a divalent metal cation</name>
        <dbReference type="ChEBI" id="CHEBI:60240"/>
    </cofactor>
</comment>
<dbReference type="Pfam" id="PF13359">
    <property type="entry name" value="DDE_Tnp_4"/>
    <property type="match status" value="1"/>
</dbReference>
<evidence type="ECO:0000256" key="5">
    <source>
        <dbReference type="ARBA" id="ARBA00022723"/>
    </source>
</evidence>
<dbReference type="WBParaSite" id="jg18251">
    <property type="protein sequence ID" value="jg18251"/>
    <property type="gene ID" value="jg18251"/>
</dbReference>
<comment type="subcellular location">
    <subcellularLocation>
        <location evidence="2">Nucleus</location>
    </subcellularLocation>
</comment>
<protein>
    <submittedName>
        <fullName evidence="10">DDE Tnp4 domain-containing protein</fullName>
    </submittedName>
</protein>
<evidence type="ECO:0000313" key="9">
    <source>
        <dbReference type="Proteomes" id="UP000887574"/>
    </source>
</evidence>
<evidence type="ECO:0000256" key="7">
    <source>
        <dbReference type="ARBA" id="ARBA00023242"/>
    </source>
</evidence>
<dbReference type="InterPro" id="IPR045249">
    <property type="entry name" value="HARBI1-like"/>
</dbReference>
<evidence type="ECO:0000256" key="1">
    <source>
        <dbReference type="ARBA" id="ARBA00001968"/>
    </source>
</evidence>
<dbReference type="Proteomes" id="UP000887574">
    <property type="component" value="Unplaced"/>
</dbReference>
<accession>A0A915DBX8</accession>
<keyword evidence="6" id="KW-0378">Hydrolase</keyword>
<evidence type="ECO:0000256" key="2">
    <source>
        <dbReference type="ARBA" id="ARBA00004123"/>
    </source>
</evidence>
<dbReference type="PANTHER" id="PTHR22930:SF269">
    <property type="entry name" value="NUCLEASE HARBI1-LIKE PROTEIN"/>
    <property type="match status" value="1"/>
</dbReference>
<keyword evidence="9" id="KW-1185">Reference proteome</keyword>
<reference evidence="10" key="1">
    <citation type="submission" date="2022-11" db="UniProtKB">
        <authorList>
            <consortium name="WormBaseParasite"/>
        </authorList>
    </citation>
    <scope>IDENTIFICATION</scope>
</reference>
<evidence type="ECO:0000256" key="4">
    <source>
        <dbReference type="ARBA" id="ARBA00022722"/>
    </source>
</evidence>
<dbReference type="GO" id="GO:0016787">
    <property type="term" value="F:hydrolase activity"/>
    <property type="evidence" value="ECO:0007669"/>
    <property type="project" value="UniProtKB-KW"/>
</dbReference>
<dbReference type="GO" id="GO:0005634">
    <property type="term" value="C:nucleus"/>
    <property type="evidence" value="ECO:0007669"/>
    <property type="project" value="UniProtKB-SubCell"/>
</dbReference>
<keyword evidence="4" id="KW-0540">Nuclease</keyword>
<comment type="similarity">
    <text evidence="3">Belongs to the HARBI1 family.</text>
</comment>
<evidence type="ECO:0000256" key="3">
    <source>
        <dbReference type="ARBA" id="ARBA00006958"/>
    </source>
</evidence>
<sequence>MGEAFFNRIRDNRFTDRLSTLNCYFESSVVSGTGAAPHQLTALVWCRELPVPHRLSREAHNAIPVEERLVVELRFLATGASYHQLHFSLRLGLKTIANIVDETCAAIYSTLHADYLKTPGRRMKEGSIDGKHIEMVKPNNSGSLYYNYKNRFSTVLMAVCDSKYRIIYADFGSYGHESDAGLLLLESFPLVFLQCNNSGIYDKRDFKRALDNRSLNLPLPNLLPGSEKISPFFFLGDGAFPLGKHLMKPYSRKQLSIEERIYNYRF</sequence>
<dbReference type="InterPro" id="IPR027806">
    <property type="entry name" value="HARBI1_dom"/>
</dbReference>